<dbReference type="PANTHER" id="PTHR13096">
    <property type="entry name" value="MINA53 MYC INDUCED NUCLEAR ANTIGEN"/>
    <property type="match status" value="1"/>
</dbReference>
<dbReference type="GO" id="GO:0036139">
    <property type="term" value="F:peptidyl-histidine dioxygenase activity"/>
    <property type="evidence" value="ECO:0007669"/>
    <property type="project" value="UniProtKB-EC"/>
</dbReference>
<keyword evidence="2" id="KW-0690">Ribosome biogenesis</keyword>
<dbReference type="AlphaFoldDB" id="A0A6N1AIK7"/>
<proteinExistence type="inferred from homology"/>
<dbReference type="InterPro" id="IPR003347">
    <property type="entry name" value="JmjC_dom"/>
</dbReference>
<comment type="similarity">
    <text evidence="5">Belongs to the ROX family. MINA53 subfamily.</text>
</comment>
<dbReference type="RefSeq" id="WP_174756954.1">
    <property type="nucleotide sequence ID" value="NZ_BSOV01000130.1"/>
</dbReference>
<dbReference type="GO" id="GO:0051864">
    <property type="term" value="F:histone H3K36 demethylase activity"/>
    <property type="evidence" value="ECO:0007669"/>
    <property type="project" value="TreeGrafter"/>
</dbReference>
<evidence type="ECO:0000256" key="1">
    <source>
        <dbReference type="ARBA" id="ARBA00001954"/>
    </source>
</evidence>
<geneLocation type="plasmid" evidence="14 15">
    <name>unnamed1</name>
</geneLocation>
<dbReference type="KEGG" id="aoz:HUE56_00705"/>
<dbReference type="InterPro" id="IPR039994">
    <property type="entry name" value="NO66-like"/>
</dbReference>
<evidence type="ECO:0000256" key="11">
    <source>
        <dbReference type="ARBA" id="ARBA00047687"/>
    </source>
</evidence>
<protein>
    <recommendedName>
        <fullName evidence="6">Ribosomal oxygenase 2</fullName>
    </recommendedName>
    <alternativeName>
        <fullName evidence="7">Bifunctional lysine-specific demethylase and histidyl-hydroxylase MINA</fullName>
    </alternativeName>
    <alternativeName>
        <fullName evidence="8">Histone lysine demethylase MINA</fullName>
    </alternativeName>
    <alternativeName>
        <fullName evidence="9">MYC-induced nuclear antigen</fullName>
    </alternativeName>
</protein>
<keyword evidence="3" id="KW-0479">Metal-binding</keyword>
<name>A0A6N1AIK7_9PROT</name>
<evidence type="ECO:0000256" key="7">
    <source>
        <dbReference type="ARBA" id="ARBA00034359"/>
    </source>
</evidence>
<dbReference type="Proteomes" id="UP000509702">
    <property type="component" value="Plasmid unnamed1"/>
</dbReference>
<evidence type="ECO:0000256" key="8">
    <source>
        <dbReference type="ARBA" id="ARBA00034360"/>
    </source>
</evidence>
<feature type="domain" description="JmjC" evidence="13">
    <location>
        <begin position="99"/>
        <end position="238"/>
    </location>
</feature>
<organism evidence="14 15">
    <name type="scientific">Azospirillum oryzae</name>
    <dbReference type="NCBI Taxonomy" id="286727"/>
    <lineage>
        <taxon>Bacteria</taxon>
        <taxon>Pseudomonadati</taxon>
        <taxon>Pseudomonadota</taxon>
        <taxon>Alphaproteobacteria</taxon>
        <taxon>Rhodospirillales</taxon>
        <taxon>Azospirillaceae</taxon>
        <taxon>Azospirillum</taxon>
    </lineage>
</organism>
<reference evidence="14 15" key="1">
    <citation type="submission" date="2020-06" db="EMBL/GenBank/DDBJ databases">
        <title>Complete genome of Azosprillum oryzae KACC14407.</title>
        <authorList>
            <person name="Kim M."/>
            <person name="Park Y.-J."/>
            <person name="Shin J.-H."/>
        </authorList>
    </citation>
    <scope>NUCLEOTIDE SEQUENCE [LARGE SCALE GENOMIC DNA]</scope>
    <source>
        <strain evidence="14 15">KACC 14407</strain>
        <plasmid evidence="14 15">unnamed1</plasmid>
    </source>
</reference>
<dbReference type="GO" id="GO:0046872">
    <property type="term" value="F:metal ion binding"/>
    <property type="evidence" value="ECO:0007669"/>
    <property type="project" value="UniProtKB-KW"/>
</dbReference>
<dbReference type="EMBL" id="CP054615">
    <property type="protein sequence ID" value="QKS49064.1"/>
    <property type="molecule type" value="Genomic_DNA"/>
</dbReference>
<dbReference type="Pfam" id="PF08007">
    <property type="entry name" value="JmjC_2"/>
    <property type="match status" value="1"/>
</dbReference>
<evidence type="ECO:0000313" key="15">
    <source>
        <dbReference type="Proteomes" id="UP000509702"/>
    </source>
</evidence>
<dbReference type="Gene3D" id="2.60.120.650">
    <property type="entry name" value="Cupin"/>
    <property type="match status" value="1"/>
</dbReference>
<dbReference type="GO" id="GO:0042254">
    <property type="term" value="P:ribosome biogenesis"/>
    <property type="evidence" value="ECO:0007669"/>
    <property type="project" value="UniProtKB-KW"/>
</dbReference>
<keyword evidence="4" id="KW-0408">Iron</keyword>
<evidence type="ECO:0000256" key="4">
    <source>
        <dbReference type="ARBA" id="ARBA00023004"/>
    </source>
</evidence>
<dbReference type="PANTHER" id="PTHR13096:SF7">
    <property type="entry name" value="RIBOSOMAL OXYGENASE 2"/>
    <property type="match status" value="1"/>
</dbReference>
<comment type="catalytic activity">
    <reaction evidence="11">
        <text>L-histidyl-[ribosomal protein uL15] + 2-oxoglutarate + O2 = (3S)-3-hydroxy-L-histidyl-[ribosomal protein uL15] + succinate + CO2</text>
        <dbReference type="Rhea" id="RHEA:54024"/>
        <dbReference type="Rhea" id="RHEA-COMP:13760"/>
        <dbReference type="Rhea" id="RHEA-COMP:13761"/>
        <dbReference type="ChEBI" id="CHEBI:15379"/>
        <dbReference type="ChEBI" id="CHEBI:16526"/>
        <dbReference type="ChEBI" id="CHEBI:16810"/>
        <dbReference type="ChEBI" id="CHEBI:29979"/>
        <dbReference type="ChEBI" id="CHEBI:30031"/>
        <dbReference type="ChEBI" id="CHEBI:138021"/>
    </reaction>
</comment>
<evidence type="ECO:0000256" key="12">
    <source>
        <dbReference type="ARBA" id="ARBA00049465"/>
    </source>
</evidence>
<evidence type="ECO:0000256" key="9">
    <source>
        <dbReference type="ARBA" id="ARBA00034372"/>
    </source>
</evidence>
<evidence type="ECO:0000313" key="14">
    <source>
        <dbReference type="EMBL" id="QKS49064.1"/>
    </source>
</evidence>
<evidence type="ECO:0000259" key="13">
    <source>
        <dbReference type="PROSITE" id="PS51184"/>
    </source>
</evidence>
<dbReference type="SUPFAM" id="SSF51197">
    <property type="entry name" value="Clavaminate synthase-like"/>
    <property type="match status" value="1"/>
</dbReference>
<sequence>MDLTEFLGGTPPDRIIAAMAERTLLHLPQVHASPTSPDRPRLPFGWPEFVEALNLYRPDSPDIRITKTGAPVSASLLHPATGANRIDGAAFEALARQGISIILNRMECRLPMLDGLRRSAERMFGMAVTIGCIATFGKGGALKAHYDPEDILLFQVEGAKHWDIIGAPTTPPPGDRVLERLPDKRVVSSFTVRAGDAMLLPWGLGHCCDCLEPSLHLGIVFKTPMASAYLSWLLTKAEADPRFRPGPPIGSPPEDQARFDAGLETLVKDLMAAHPPAAWRSHLARRIAGNPVTVDRLPLGLPLGIPVRREEG</sequence>
<evidence type="ECO:0000256" key="3">
    <source>
        <dbReference type="ARBA" id="ARBA00022723"/>
    </source>
</evidence>
<comment type="catalytic activity">
    <reaction evidence="12">
        <text>L-histidyl-[protein] + 2-oxoglutarate + O2 = (3S)-3-hydroxy-L-histidyl-[protein] + succinate + CO2</text>
        <dbReference type="Rhea" id="RHEA:54256"/>
        <dbReference type="Rhea" id="RHEA-COMP:9745"/>
        <dbReference type="Rhea" id="RHEA-COMP:13840"/>
        <dbReference type="ChEBI" id="CHEBI:15379"/>
        <dbReference type="ChEBI" id="CHEBI:16526"/>
        <dbReference type="ChEBI" id="CHEBI:16810"/>
        <dbReference type="ChEBI" id="CHEBI:29979"/>
        <dbReference type="ChEBI" id="CHEBI:30031"/>
        <dbReference type="ChEBI" id="CHEBI:138021"/>
        <dbReference type="EC" id="1.14.11.79"/>
    </reaction>
</comment>
<evidence type="ECO:0000256" key="5">
    <source>
        <dbReference type="ARBA" id="ARBA00034314"/>
    </source>
</evidence>
<dbReference type="PROSITE" id="PS51184">
    <property type="entry name" value="JMJC"/>
    <property type="match status" value="1"/>
</dbReference>
<evidence type="ECO:0000256" key="10">
    <source>
        <dbReference type="ARBA" id="ARBA00046256"/>
    </source>
</evidence>
<evidence type="ECO:0000256" key="6">
    <source>
        <dbReference type="ARBA" id="ARBA00034334"/>
    </source>
</evidence>
<comment type="cofactor">
    <cofactor evidence="1">
        <name>Fe(2+)</name>
        <dbReference type="ChEBI" id="CHEBI:29033"/>
    </cofactor>
</comment>
<comment type="function">
    <text evidence="10">Oxygenase that can act as both a histone lysine demethylase and a ribosomal histidine hydroxylase. Is involved in the demethylation of trimethylated 'Lys-9' on histone H3 (H3K9me3), leading to an increase in ribosomal RNA expression. Also catalyzes the hydroxylation of 60S ribosomal protein L27a on 'His-39'. May play an important role in cell growth and survival. May be involved in ribosome biogenesis, most likely during the assembly process of pre-ribosomal particles.</text>
</comment>
<keyword evidence="14" id="KW-0614">Plasmid</keyword>
<keyword evidence="15" id="KW-1185">Reference proteome</keyword>
<evidence type="ECO:0000256" key="2">
    <source>
        <dbReference type="ARBA" id="ARBA00022517"/>
    </source>
</evidence>
<gene>
    <name evidence="14" type="ORF">HUE56_00705</name>
</gene>
<dbReference type="GO" id="GO:0032453">
    <property type="term" value="F:histone H3K4 demethylase activity"/>
    <property type="evidence" value="ECO:0007669"/>
    <property type="project" value="TreeGrafter"/>
</dbReference>
<accession>A0A6N1AIK7</accession>